<name>A0A6C0LVJ5_9ZZZZ</name>
<sequence>MIEYISEATNNYDKTCERIQKHGSVDLGCVYCVKIYKCFNRNSIRVGSLNTIVCNTCKVDAVIPIIPTSILSTECNTYDKRIKKLQEWNTIGFTELVDDEEEYIDYEYHDCIDIHNDVDDSDMK</sequence>
<organism evidence="1">
    <name type="scientific">viral metagenome</name>
    <dbReference type="NCBI Taxonomy" id="1070528"/>
    <lineage>
        <taxon>unclassified sequences</taxon>
        <taxon>metagenomes</taxon>
        <taxon>organismal metagenomes</taxon>
    </lineage>
</organism>
<protein>
    <submittedName>
        <fullName evidence="1">Uncharacterized protein</fullName>
    </submittedName>
</protein>
<dbReference type="EMBL" id="MN740570">
    <property type="protein sequence ID" value="QHU34410.1"/>
    <property type="molecule type" value="Genomic_DNA"/>
</dbReference>
<evidence type="ECO:0000313" key="1">
    <source>
        <dbReference type="EMBL" id="QHU34410.1"/>
    </source>
</evidence>
<accession>A0A6C0LVJ5</accession>
<reference evidence="1" key="1">
    <citation type="journal article" date="2020" name="Nature">
        <title>Giant virus diversity and host interactions through global metagenomics.</title>
        <authorList>
            <person name="Schulz F."/>
            <person name="Roux S."/>
            <person name="Paez-Espino D."/>
            <person name="Jungbluth S."/>
            <person name="Walsh D.A."/>
            <person name="Denef V.J."/>
            <person name="McMahon K.D."/>
            <person name="Konstantinidis K.T."/>
            <person name="Eloe-Fadrosh E.A."/>
            <person name="Kyrpides N.C."/>
            <person name="Woyke T."/>
        </authorList>
    </citation>
    <scope>NUCLEOTIDE SEQUENCE</scope>
    <source>
        <strain evidence="1">GVMAG-S-1016713-123</strain>
    </source>
</reference>
<dbReference type="AlphaFoldDB" id="A0A6C0LVJ5"/>
<proteinExistence type="predicted"/>